<dbReference type="PANTHER" id="PTHR34849:SF1">
    <property type="entry name" value="SLR0770 PROTEIN"/>
    <property type="match status" value="1"/>
</dbReference>
<accession>A0A5S9F6V4</accession>
<dbReference type="KEGG" id="uam:UABAM_06015"/>
<organism evidence="2 3">
    <name type="scientific">Uabimicrobium amorphum</name>
    <dbReference type="NCBI Taxonomy" id="2596890"/>
    <lineage>
        <taxon>Bacteria</taxon>
        <taxon>Pseudomonadati</taxon>
        <taxon>Planctomycetota</taxon>
        <taxon>Candidatus Uabimicrobiia</taxon>
        <taxon>Candidatus Uabimicrobiales</taxon>
        <taxon>Candidatus Uabimicrobiaceae</taxon>
        <taxon>Candidatus Uabimicrobium</taxon>
    </lineage>
</organism>
<dbReference type="Gene3D" id="1.10.10.10">
    <property type="entry name" value="Winged helix-like DNA-binding domain superfamily/Winged helix DNA-binding domain"/>
    <property type="match status" value="1"/>
</dbReference>
<keyword evidence="3" id="KW-1185">Reference proteome</keyword>
<protein>
    <recommendedName>
        <fullName evidence="4">DUF433 domain-containing protein</fullName>
    </recommendedName>
</protein>
<evidence type="ECO:0000256" key="1">
    <source>
        <dbReference type="SAM" id="MobiDB-lite"/>
    </source>
</evidence>
<dbReference type="InterPro" id="IPR009057">
    <property type="entry name" value="Homeodomain-like_sf"/>
</dbReference>
<evidence type="ECO:0000313" key="2">
    <source>
        <dbReference type="EMBL" id="BBM87603.1"/>
    </source>
</evidence>
<feature type="region of interest" description="Disordered" evidence="1">
    <location>
        <begin position="84"/>
        <end position="103"/>
    </location>
</feature>
<evidence type="ECO:0008006" key="4">
    <source>
        <dbReference type="Google" id="ProtNLM"/>
    </source>
</evidence>
<dbReference type="InterPro" id="IPR007367">
    <property type="entry name" value="DUF433"/>
</dbReference>
<gene>
    <name evidence="2" type="ORF">UABAM_06015</name>
</gene>
<sequence length="103" mass="11833">MTIAAIEHIVIDSNGNAKIKDSRIKVIHLVMAKNANNWSVENLIDEYPHLAPAAIYAAFAYYYDHKEEMEQKIEEYSKYSEEMASKNANSSVRKKLLEAKEKK</sequence>
<dbReference type="RefSeq" id="WP_151971615.1">
    <property type="nucleotide sequence ID" value="NZ_AP019860.1"/>
</dbReference>
<evidence type="ECO:0000313" key="3">
    <source>
        <dbReference type="Proteomes" id="UP000326354"/>
    </source>
</evidence>
<name>A0A5S9F6V4_UABAM</name>
<proteinExistence type="predicted"/>
<reference evidence="2 3" key="1">
    <citation type="submission" date="2019-08" db="EMBL/GenBank/DDBJ databases">
        <title>Complete genome sequence of Candidatus Uab amorphum.</title>
        <authorList>
            <person name="Shiratori T."/>
            <person name="Suzuki S."/>
            <person name="Kakizawa Y."/>
            <person name="Ishida K."/>
        </authorList>
    </citation>
    <scope>NUCLEOTIDE SEQUENCE [LARGE SCALE GENOMIC DNA]</scope>
    <source>
        <strain evidence="2 3">SRT547</strain>
    </source>
</reference>
<dbReference type="SUPFAM" id="SSF46689">
    <property type="entry name" value="Homeodomain-like"/>
    <property type="match status" value="1"/>
</dbReference>
<dbReference type="InterPro" id="IPR036388">
    <property type="entry name" value="WH-like_DNA-bd_sf"/>
</dbReference>
<dbReference type="Proteomes" id="UP000326354">
    <property type="component" value="Chromosome"/>
</dbReference>
<dbReference type="Pfam" id="PF04255">
    <property type="entry name" value="DUF433"/>
    <property type="match status" value="1"/>
</dbReference>
<dbReference type="EMBL" id="AP019860">
    <property type="protein sequence ID" value="BBM87603.1"/>
    <property type="molecule type" value="Genomic_DNA"/>
</dbReference>
<dbReference type="AlphaFoldDB" id="A0A5S9F6V4"/>
<dbReference type="PANTHER" id="PTHR34849">
    <property type="entry name" value="SSL5025 PROTEIN"/>
    <property type="match status" value="1"/>
</dbReference>